<dbReference type="AlphaFoldDB" id="A0A0F0HBN5"/>
<feature type="domain" description="Serine aminopeptidase S33" evidence="1">
    <location>
        <begin position="58"/>
        <end position="186"/>
    </location>
</feature>
<name>A0A0F0HBN5_LENAE</name>
<keyword evidence="3" id="KW-1185">Reference proteome</keyword>
<dbReference type="InterPro" id="IPR029058">
    <property type="entry name" value="AB_hydrolase_fold"/>
</dbReference>
<dbReference type="PANTHER" id="PTHR11614">
    <property type="entry name" value="PHOSPHOLIPASE-RELATED"/>
    <property type="match status" value="1"/>
</dbReference>
<protein>
    <submittedName>
        <fullName evidence="2">Hydrolase</fullName>
    </submittedName>
</protein>
<comment type="caution">
    <text evidence="2">The sequence shown here is derived from an EMBL/GenBank/DDBJ whole genome shotgun (WGS) entry which is preliminary data.</text>
</comment>
<dbReference type="SUPFAM" id="SSF53474">
    <property type="entry name" value="alpha/beta-Hydrolases"/>
    <property type="match status" value="1"/>
</dbReference>
<organism evidence="2 3">
    <name type="scientific">Lentzea aerocolonigenes</name>
    <name type="common">Lechevalieria aerocolonigenes</name>
    <name type="synonym">Saccharothrix aerocolonigenes</name>
    <dbReference type="NCBI Taxonomy" id="68170"/>
    <lineage>
        <taxon>Bacteria</taxon>
        <taxon>Bacillati</taxon>
        <taxon>Actinomycetota</taxon>
        <taxon>Actinomycetes</taxon>
        <taxon>Pseudonocardiales</taxon>
        <taxon>Pseudonocardiaceae</taxon>
        <taxon>Lentzea</taxon>
    </lineage>
</organism>
<dbReference type="InterPro" id="IPR022742">
    <property type="entry name" value="Hydrolase_4"/>
</dbReference>
<evidence type="ECO:0000313" key="3">
    <source>
        <dbReference type="Proteomes" id="UP000033393"/>
    </source>
</evidence>
<evidence type="ECO:0000259" key="1">
    <source>
        <dbReference type="Pfam" id="PF12146"/>
    </source>
</evidence>
<reference evidence="2 3" key="1">
    <citation type="submission" date="2015-02" db="EMBL/GenBank/DDBJ databases">
        <authorList>
            <person name="Ju K.-S."/>
            <person name="Doroghazi J.R."/>
            <person name="Metcalf W."/>
        </authorList>
    </citation>
    <scope>NUCLEOTIDE SEQUENCE [LARGE SCALE GENOMIC DNA]</scope>
    <source>
        <strain evidence="2 3">NRRL B-16140</strain>
    </source>
</reference>
<evidence type="ECO:0000313" key="2">
    <source>
        <dbReference type="EMBL" id="KJK53069.1"/>
    </source>
</evidence>
<dbReference type="GO" id="GO:0016787">
    <property type="term" value="F:hydrolase activity"/>
    <property type="evidence" value="ECO:0007669"/>
    <property type="project" value="UniProtKB-KW"/>
</dbReference>
<sequence length="279" mass="30148">MTGPRCLRMTETIPVQPEKVPGQEAVLTVVSTSVTPVTSVSHDGVRLHGVHYKSENDLAFVVGHGFTNNVTKPYVARVLARLAAHGGVVAYDFRGHGRSEGRSTVGADEIHDIEAAVRTARELGYSKIATVGFSMGASIVIRHAALGETSPDVVVSVSGPARWWSRETAPMRRVHWLLEQPHGKLAARALGVRLGDSWVQPPESPLEVVACITPTPLLIVHGDLDHYFGPEHAESLHRASSGHAELWIEPGMRHAESAATPDLVDRMAAWIAGKVEDEE</sequence>
<dbReference type="Gene3D" id="3.40.50.1820">
    <property type="entry name" value="alpha/beta hydrolase"/>
    <property type="match status" value="1"/>
</dbReference>
<proteinExistence type="predicted"/>
<dbReference type="EMBL" id="JYJG01000004">
    <property type="protein sequence ID" value="KJK53069.1"/>
    <property type="molecule type" value="Genomic_DNA"/>
</dbReference>
<dbReference type="Proteomes" id="UP000033393">
    <property type="component" value="Unassembled WGS sequence"/>
</dbReference>
<accession>A0A0F0HBN5</accession>
<dbReference type="STRING" id="68170.GCA_000974445_09152"/>
<dbReference type="InterPro" id="IPR051044">
    <property type="entry name" value="MAG_DAG_Lipase"/>
</dbReference>
<gene>
    <name evidence="2" type="ORF">UK23_01725</name>
</gene>
<keyword evidence="2" id="KW-0378">Hydrolase</keyword>
<dbReference type="PATRIC" id="fig|68170.10.peg.3508"/>
<dbReference type="eggNOG" id="COG1073">
    <property type="taxonomic scope" value="Bacteria"/>
</dbReference>
<dbReference type="Pfam" id="PF12146">
    <property type="entry name" value="Hydrolase_4"/>
    <property type="match status" value="1"/>
</dbReference>